<keyword evidence="1" id="KW-1133">Transmembrane helix</keyword>
<gene>
    <name evidence="2" type="ORF">ADIS_2365</name>
</gene>
<protein>
    <recommendedName>
        <fullName evidence="4">Bacterial Pleckstrin homology domain-containing protein</fullName>
    </recommendedName>
</protein>
<evidence type="ECO:0008006" key="4">
    <source>
        <dbReference type="Google" id="ProtNLM"/>
    </source>
</evidence>
<dbReference type="OrthoDB" id="582675at2"/>
<dbReference type="AlphaFoldDB" id="R7ZSQ6"/>
<reference evidence="2 3" key="1">
    <citation type="submission" date="2013-02" db="EMBL/GenBank/DDBJ databases">
        <title>A novel strain isolated from Lonar lake, Maharashtra, India.</title>
        <authorList>
            <person name="Singh A."/>
        </authorList>
    </citation>
    <scope>NUCLEOTIDE SEQUENCE [LARGE SCALE GENOMIC DNA]</scope>
    <source>
        <strain evidence="2 3">AK24</strain>
    </source>
</reference>
<dbReference type="STRING" id="1232681.ADIS_2365"/>
<dbReference type="Proteomes" id="UP000013909">
    <property type="component" value="Unassembled WGS sequence"/>
</dbReference>
<comment type="caution">
    <text evidence="2">The sequence shown here is derived from an EMBL/GenBank/DDBJ whole genome shotgun (WGS) entry which is preliminary data.</text>
</comment>
<organism evidence="2 3">
    <name type="scientific">Lunatimonas lonarensis</name>
    <dbReference type="NCBI Taxonomy" id="1232681"/>
    <lineage>
        <taxon>Bacteria</taxon>
        <taxon>Pseudomonadati</taxon>
        <taxon>Bacteroidota</taxon>
        <taxon>Cytophagia</taxon>
        <taxon>Cytophagales</taxon>
        <taxon>Cyclobacteriaceae</taxon>
    </lineage>
</organism>
<sequence length="164" mass="18990">MSKTIFKETQKFREVWIWLIMLLSATLITWLFVQSATSPNTSAWDGIIALIVLVAVTVLLYVMELEVRLDDKKLSFSYFPFIGVRTYPLEQIESLTLIRYNSLLKFGGWGIRYNFHYWVYNTGGNHGILVKTSKKTFLLGTQQPEAAAMAVEWFNQHKLNHHAN</sequence>
<evidence type="ECO:0000256" key="1">
    <source>
        <dbReference type="SAM" id="Phobius"/>
    </source>
</evidence>
<keyword evidence="1" id="KW-0812">Transmembrane</keyword>
<keyword evidence="3" id="KW-1185">Reference proteome</keyword>
<name>R7ZSQ6_9BACT</name>
<keyword evidence="1" id="KW-0472">Membrane</keyword>
<evidence type="ECO:0000313" key="3">
    <source>
        <dbReference type="Proteomes" id="UP000013909"/>
    </source>
</evidence>
<accession>R7ZSQ6</accession>
<proteinExistence type="predicted"/>
<feature type="transmembrane region" description="Helical" evidence="1">
    <location>
        <begin position="12"/>
        <end position="32"/>
    </location>
</feature>
<feature type="transmembrane region" description="Helical" evidence="1">
    <location>
        <begin position="44"/>
        <end position="63"/>
    </location>
</feature>
<dbReference type="EMBL" id="AQHR01000065">
    <property type="protein sequence ID" value="EON77155.1"/>
    <property type="molecule type" value="Genomic_DNA"/>
</dbReference>
<evidence type="ECO:0000313" key="2">
    <source>
        <dbReference type="EMBL" id="EON77155.1"/>
    </source>
</evidence>
<dbReference type="RefSeq" id="WP_010854502.1">
    <property type="nucleotide sequence ID" value="NZ_AQHR01000065.1"/>
</dbReference>